<dbReference type="EMBL" id="CP051672">
    <property type="protein sequence ID" value="QJE30178.1"/>
    <property type="molecule type" value="Genomic_DNA"/>
</dbReference>
<sequence>MKTIQFLFTAIVFIMFFSCSSNKIDNYQLKESNINKSFNLDSNTKNSIYFLAQYISKDGKEYLTFQNGKKNEILFYDINTSLLSFKIEPKIDGDNGVGRFLGYYIQNLDSIYLTNYDFQEIAIINKNAIVKDKINYEKADNGTALSFFCFITHVYRPATVIGRKMYIYSGPNRWVENAPVAAILDLDTKSIQALPFTYPQYEGSKVKRKQYGWENDYSRCFDGKRFIYSFDYEEDLYVTSTINHDSIYRVKAKSKFIPKVNWPPEFGYDPDRLCTNQRYGNILYDKYRNVYYRIAYPKTEIDWTKEKVRSMELLEYGGKNFSIIILDKDLNYIGETKFQDYTYNSKLILIMKDGIYISNSHYMNPNFSDDLLSFIRFDLIKNT</sequence>
<reference evidence="3 5" key="2">
    <citation type="submission" date="2020-04" db="EMBL/GenBank/DDBJ databases">
        <title>Complete Genomes and Methylome analysis of CBBP consortium that reverse antibiotic-induced susceptibility to vancomycin-resistant Enterococcus faecium infection.</title>
        <authorList>
            <person name="Fomenkov A."/>
            <person name="Zhang Z."/>
            <person name="Pamer E."/>
            <person name="Roberts R.J."/>
        </authorList>
    </citation>
    <scope>NUCLEOTIDE SEQUENCE [LARGE SCALE GENOMIC DNA]</scope>
    <source>
        <strain evidence="5">CBBP</strain>
        <strain evidence="3">CBBP-1</strain>
    </source>
</reference>
<evidence type="ECO:0000313" key="4">
    <source>
        <dbReference type="Proteomes" id="UP000432516"/>
    </source>
</evidence>
<dbReference type="AlphaFoldDB" id="A0A6I2NLR1"/>
<dbReference type="EMBL" id="WKNE01000006">
    <property type="protein sequence ID" value="MRZ55168.1"/>
    <property type="molecule type" value="Genomic_DNA"/>
</dbReference>
<protein>
    <submittedName>
        <fullName evidence="2">DUF4221 domain-containing protein</fullName>
    </submittedName>
    <submittedName>
        <fullName evidence="3">DUF4221 family protein</fullName>
    </submittedName>
</protein>
<reference evidence="2 4" key="1">
    <citation type="journal article" date="2019" name="Nat. Med.">
        <title>A library of human gut bacterial isolates paired with longitudinal multiomics data enables mechanistic microbiome research.</title>
        <authorList>
            <person name="Poyet M."/>
            <person name="Groussin M."/>
            <person name="Gibbons S.M."/>
            <person name="Avila-Pacheco J."/>
            <person name="Jiang X."/>
            <person name="Kearney S.M."/>
            <person name="Perrotta A.R."/>
            <person name="Berdy B."/>
            <person name="Zhao S."/>
            <person name="Lieberman T.D."/>
            <person name="Swanson P.K."/>
            <person name="Smith M."/>
            <person name="Roesemann S."/>
            <person name="Alexander J.E."/>
            <person name="Rich S.A."/>
            <person name="Livny J."/>
            <person name="Vlamakis H."/>
            <person name="Clish C."/>
            <person name="Bullock K."/>
            <person name="Deik A."/>
            <person name="Scott J."/>
            <person name="Pierce K.A."/>
            <person name="Xavier R.J."/>
            <person name="Alm E.J."/>
        </authorList>
    </citation>
    <scope>NUCLEOTIDE SEQUENCE [LARGE SCALE GENOMIC DNA]</scope>
    <source>
        <strain evidence="2 4">BIOML-A2</strain>
    </source>
</reference>
<name>A0A6I2NLR1_PARDI</name>
<dbReference type="RefSeq" id="WP_121772048.1">
    <property type="nucleotide sequence ID" value="NZ_CP051672.1"/>
</dbReference>
<proteinExistence type="predicted"/>
<dbReference type="Pfam" id="PF13970">
    <property type="entry name" value="DUF4221"/>
    <property type="match status" value="1"/>
</dbReference>
<evidence type="ECO:0000313" key="2">
    <source>
        <dbReference type="EMBL" id="MRZ55168.1"/>
    </source>
</evidence>
<dbReference type="Proteomes" id="UP000432516">
    <property type="component" value="Unassembled WGS sequence"/>
</dbReference>
<evidence type="ECO:0000256" key="1">
    <source>
        <dbReference type="SAM" id="SignalP"/>
    </source>
</evidence>
<feature type="signal peptide" evidence="1">
    <location>
        <begin position="1"/>
        <end position="23"/>
    </location>
</feature>
<evidence type="ECO:0000313" key="3">
    <source>
        <dbReference type="EMBL" id="QJE30178.1"/>
    </source>
</evidence>
<dbReference type="InterPro" id="IPR025316">
    <property type="entry name" value="DUF4221"/>
</dbReference>
<feature type="chain" id="PRO_5036176885" evidence="1">
    <location>
        <begin position="24"/>
        <end position="383"/>
    </location>
</feature>
<accession>A0A6I2NLR1</accession>
<keyword evidence="1" id="KW-0732">Signal</keyword>
<gene>
    <name evidence="2" type="ORF">GKD68_10440</name>
    <name evidence="3" type="ORF">HHO38_18645</name>
</gene>
<organism evidence="2 4">
    <name type="scientific">Parabacteroides distasonis</name>
    <dbReference type="NCBI Taxonomy" id="823"/>
    <lineage>
        <taxon>Bacteria</taxon>
        <taxon>Pseudomonadati</taxon>
        <taxon>Bacteroidota</taxon>
        <taxon>Bacteroidia</taxon>
        <taxon>Bacteroidales</taxon>
        <taxon>Tannerellaceae</taxon>
        <taxon>Parabacteroides</taxon>
    </lineage>
</organism>
<dbReference type="Proteomes" id="UP000501982">
    <property type="component" value="Chromosome"/>
</dbReference>
<dbReference type="PROSITE" id="PS51257">
    <property type="entry name" value="PROKAR_LIPOPROTEIN"/>
    <property type="match status" value="1"/>
</dbReference>
<evidence type="ECO:0000313" key="5">
    <source>
        <dbReference type="Proteomes" id="UP000501982"/>
    </source>
</evidence>